<dbReference type="InterPro" id="IPR036388">
    <property type="entry name" value="WH-like_DNA-bd_sf"/>
</dbReference>
<comment type="caution">
    <text evidence="6">The sequence shown here is derived from an EMBL/GenBank/DDBJ whole genome shotgun (WGS) entry which is preliminary data.</text>
</comment>
<evidence type="ECO:0000256" key="2">
    <source>
        <dbReference type="ARBA" id="ARBA00023125"/>
    </source>
</evidence>
<dbReference type="GO" id="GO:0003677">
    <property type="term" value="F:DNA binding"/>
    <property type="evidence" value="ECO:0007669"/>
    <property type="project" value="UniProtKB-KW"/>
</dbReference>
<dbReference type="InterPro" id="IPR002577">
    <property type="entry name" value="HTH_HxlR"/>
</dbReference>
<dbReference type="Gene3D" id="1.10.10.10">
    <property type="entry name" value="Winged helix-like DNA-binding domain superfamily/Winged helix DNA-binding domain"/>
    <property type="match status" value="1"/>
</dbReference>
<evidence type="ECO:0000256" key="1">
    <source>
        <dbReference type="ARBA" id="ARBA00023015"/>
    </source>
</evidence>
<sequence length="145" mass="16518">MRETILAFELIQLGMDDDSVTRLDAGRSPEEARRLRQSLEPSERDRVEQTVADLLDLLGRTHTMAVLSEFAFASGPLRFSDLETALEVPANTLSTRLRELTEVGLLDRTAYDEVPPRVEYEPTDKARAIFPVFGHLHRWAMSYEL</sequence>
<keyword evidence="7" id="KW-1185">Reference proteome</keyword>
<keyword evidence="3" id="KW-0804">Transcription</keyword>
<protein>
    <submittedName>
        <fullName evidence="6">Winged helix-turn-helix transcriptional regulator</fullName>
    </submittedName>
</protein>
<dbReference type="PANTHER" id="PTHR33204">
    <property type="entry name" value="TRANSCRIPTIONAL REGULATOR, MARR FAMILY"/>
    <property type="match status" value="1"/>
</dbReference>
<evidence type="ECO:0000259" key="5">
    <source>
        <dbReference type="PROSITE" id="PS51118"/>
    </source>
</evidence>
<feature type="region of interest" description="Disordered" evidence="4">
    <location>
        <begin position="21"/>
        <end position="44"/>
    </location>
</feature>
<gene>
    <name evidence="6" type="ORF">FYC77_17815</name>
</gene>
<dbReference type="Pfam" id="PF01638">
    <property type="entry name" value="HxlR"/>
    <property type="match status" value="1"/>
</dbReference>
<organism evidence="6 7">
    <name type="scientific">Natrialba swarupiae</name>
    <dbReference type="NCBI Taxonomy" id="2448032"/>
    <lineage>
        <taxon>Archaea</taxon>
        <taxon>Methanobacteriati</taxon>
        <taxon>Methanobacteriota</taxon>
        <taxon>Stenosarchaea group</taxon>
        <taxon>Halobacteria</taxon>
        <taxon>Halobacteriales</taxon>
        <taxon>Natrialbaceae</taxon>
        <taxon>Natrialba</taxon>
    </lineage>
</organism>
<dbReference type="InterPro" id="IPR036390">
    <property type="entry name" value="WH_DNA-bd_sf"/>
</dbReference>
<evidence type="ECO:0000256" key="4">
    <source>
        <dbReference type="SAM" id="MobiDB-lite"/>
    </source>
</evidence>
<reference evidence="6 7" key="1">
    <citation type="submission" date="2019-08" db="EMBL/GenBank/DDBJ databases">
        <title>Archaea genome.</title>
        <authorList>
            <person name="Kajale S."/>
            <person name="Shouche Y."/>
            <person name="Deshpande N."/>
            <person name="Sharma A."/>
        </authorList>
    </citation>
    <scope>NUCLEOTIDE SEQUENCE [LARGE SCALE GENOMIC DNA]</scope>
    <source>
        <strain evidence="6 7">ESP3B_9</strain>
    </source>
</reference>
<dbReference type="PANTHER" id="PTHR33204:SF18">
    <property type="entry name" value="TRANSCRIPTIONAL REGULATORY PROTEIN"/>
    <property type="match status" value="1"/>
</dbReference>
<accession>A0A5D5AMH1</accession>
<name>A0A5D5AMH1_9EURY</name>
<feature type="compositionally biased region" description="Basic and acidic residues" evidence="4">
    <location>
        <begin position="21"/>
        <end position="34"/>
    </location>
</feature>
<feature type="domain" description="HTH hxlR-type" evidence="5">
    <location>
        <begin position="47"/>
        <end position="145"/>
    </location>
</feature>
<dbReference type="AlphaFoldDB" id="A0A5D5AMH1"/>
<keyword evidence="1" id="KW-0805">Transcription regulation</keyword>
<keyword evidence="2" id="KW-0238">DNA-binding</keyword>
<dbReference type="Proteomes" id="UP000324104">
    <property type="component" value="Unassembled WGS sequence"/>
</dbReference>
<evidence type="ECO:0000256" key="3">
    <source>
        <dbReference type="ARBA" id="ARBA00023163"/>
    </source>
</evidence>
<dbReference type="EMBL" id="VTAW01000034">
    <property type="protein sequence ID" value="TYT60660.1"/>
    <property type="molecule type" value="Genomic_DNA"/>
</dbReference>
<dbReference type="SUPFAM" id="SSF46785">
    <property type="entry name" value="Winged helix' DNA-binding domain"/>
    <property type="match status" value="1"/>
</dbReference>
<evidence type="ECO:0000313" key="7">
    <source>
        <dbReference type="Proteomes" id="UP000324104"/>
    </source>
</evidence>
<evidence type="ECO:0000313" key="6">
    <source>
        <dbReference type="EMBL" id="TYT60660.1"/>
    </source>
</evidence>
<dbReference type="PROSITE" id="PS51118">
    <property type="entry name" value="HTH_HXLR"/>
    <property type="match status" value="1"/>
</dbReference>
<proteinExistence type="predicted"/>